<dbReference type="EMBL" id="CP091511">
    <property type="protein sequence ID" value="UOO89557.1"/>
    <property type="molecule type" value="Genomic_DNA"/>
</dbReference>
<dbReference type="Proteomes" id="UP000832011">
    <property type="component" value="Chromosome"/>
</dbReference>
<accession>A0ABY4E0L4</accession>
<dbReference type="RefSeq" id="WP_058357241.1">
    <property type="nucleotide sequence ID" value="NZ_CABKVG010000010.1"/>
</dbReference>
<protein>
    <submittedName>
        <fullName evidence="1">Uncharacterized protein</fullName>
    </submittedName>
</protein>
<organism evidence="1 3">
    <name type="scientific">Vitreoscilla massiliensis</name>
    <dbReference type="NCBI Taxonomy" id="1689272"/>
    <lineage>
        <taxon>Bacteria</taxon>
        <taxon>Pseudomonadati</taxon>
        <taxon>Pseudomonadota</taxon>
        <taxon>Betaproteobacteria</taxon>
        <taxon>Neisseriales</taxon>
        <taxon>Neisseriaceae</taxon>
        <taxon>Vitreoscilla</taxon>
    </lineage>
</organism>
<gene>
    <name evidence="2" type="ORF">LVJ82_00815</name>
    <name evidence="1" type="ORF">LVJ82_16845</name>
</gene>
<evidence type="ECO:0000313" key="1">
    <source>
        <dbReference type="EMBL" id="UOO89087.1"/>
    </source>
</evidence>
<evidence type="ECO:0000313" key="3">
    <source>
        <dbReference type="Proteomes" id="UP000832011"/>
    </source>
</evidence>
<reference evidence="1" key="1">
    <citation type="submission" date="2021-12" db="EMBL/GenBank/DDBJ databases">
        <authorList>
            <person name="Veyrier F.J."/>
        </authorList>
    </citation>
    <scope>NUCLEOTIDE SEQUENCE</scope>
    <source>
        <strain evidence="1">SN4</strain>
    </source>
</reference>
<dbReference type="EMBL" id="CP091511">
    <property type="protein sequence ID" value="UOO89087.1"/>
    <property type="molecule type" value="Genomic_DNA"/>
</dbReference>
<evidence type="ECO:0000313" key="2">
    <source>
        <dbReference type="EMBL" id="UOO89557.1"/>
    </source>
</evidence>
<keyword evidence="3" id="KW-1185">Reference proteome</keyword>
<name>A0ABY4E0L4_9NEIS</name>
<reference evidence="1 3" key="2">
    <citation type="journal article" date="2022" name="Res Sq">
        <title>Evolution of multicellular longitudinally dividing oral cavity symbionts (Neisseriaceae).</title>
        <authorList>
            <person name="Nyongesa S."/>
            <person name="Weber P."/>
            <person name="Bernet E."/>
            <person name="Pullido F."/>
            <person name="Nieckarz M."/>
            <person name="Delaby M."/>
            <person name="Nieves C."/>
            <person name="Viehboeck T."/>
            <person name="Krause N."/>
            <person name="Rivera-Millot A."/>
            <person name="Nakamura A."/>
            <person name="Vischer N."/>
            <person name="VanNieuwenhze M."/>
            <person name="Brun Y."/>
            <person name="Cava F."/>
            <person name="Bulgheresi S."/>
            <person name="Veyrier F."/>
        </authorList>
    </citation>
    <scope>NUCLEOTIDE SEQUENCE [LARGE SCALE GENOMIC DNA]</scope>
    <source>
        <strain evidence="1 3">SN4</strain>
    </source>
</reference>
<proteinExistence type="predicted"/>
<sequence>MELKNKVLSIINGGSVTRMDVVMRSGSNSAKVGDIIDSMLKNGDLEEDIENGRSILKIAAHVNLAPIVIEHKPNEVSEIKPQNEIKQQKAKVMSMDKPVKSENKLAPQGSVSQLNQILMQQLERLVKADESSIGQEIERSRAVSQVASEVTKNHAVAVDMIKIKVEQGYMIEPSGLLS</sequence>